<feature type="binding site" evidence="10">
    <location>
        <position position="130"/>
    </location>
    <ligand>
        <name>Mg(2+)</name>
        <dbReference type="ChEBI" id="CHEBI:18420"/>
        <note>catalytic</note>
    </ligand>
</feature>
<feature type="active site" description="Proton acceptor" evidence="10">
    <location>
        <position position="154"/>
    </location>
</feature>
<protein>
    <recommendedName>
        <fullName evidence="10">ATP-dependent 6-phosphofructokinase</fullName>
        <shortName evidence="10">ATP-PFK</shortName>
        <shortName evidence="10">Phosphofructokinase</shortName>
        <ecNumber evidence="10">2.7.1.11</ecNumber>
    </recommendedName>
    <alternativeName>
        <fullName evidence="10">Phosphohexokinase</fullName>
    </alternativeName>
</protein>
<name>A0A0P6Y035_9CHLR</name>
<dbReference type="GO" id="GO:0046872">
    <property type="term" value="F:metal ion binding"/>
    <property type="evidence" value="ECO:0007669"/>
    <property type="project" value="UniProtKB-KW"/>
</dbReference>
<dbReference type="PIRSF" id="PIRSF000532">
    <property type="entry name" value="ATP_PFK_prok"/>
    <property type="match status" value="1"/>
</dbReference>
<comment type="function">
    <text evidence="10">Catalyzes the phosphorylation of D-fructose 6-phosphate to fructose 1,6-bisphosphate by ATP, the first committing step of glycolysis.</text>
</comment>
<evidence type="ECO:0000256" key="6">
    <source>
        <dbReference type="ARBA" id="ARBA00022723"/>
    </source>
</evidence>
<dbReference type="GO" id="GO:0005524">
    <property type="term" value="F:ATP binding"/>
    <property type="evidence" value="ECO:0007669"/>
    <property type="project" value="UniProtKB-KW"/>
</dbReference>
<feature type="binding site" evidence="10">
    <location>
        <begin position="89"/>
        <end position="90"/>
    </location>
    <ligand>
        <name>ATP</name>
        <dbReference type="ChEBI" id="CHEBI:30616"/>
    </ligand>
</feature>
<dbReference type="GO" id="GO:0042802">
    <property type="term" value="F:identical protein binding"/>
    <property type="evidence" value="ECO:0007669"/>
    <property type="project" value="TreeGrafter"/>
</dbReference>
<dbReference type="GO" id="GO:0061621">
    <property type="term" value="P:canonical glycolysis"/>
    <property type="evidence" value="ECO:0007669"/>
    <property type="project" value="TreeGrafter"/>
</dbReference>
<dbReference type="PRINTS" id="PR00476">
    <property type="entry name" value="PHFRCTKINASE"/>
</dbReference>
<feature type="binding site" evidence="10">
    <location>
        <position position="25"/>
    </location>
    <ligand>
        <name>ATP</name>
        <dbReference type="ChEBI" id="CHEBI:30616"/>
    </ligand>
</feature>
<accession>A0A0P6Y035</accession>
<dbReference type="InterPro" id="IPR022953">
    <property type="entry name" value="ATP_PFK"/>
</dbReference>
<keyword evidence="10" id="KW-0547">Nucleotide-binding</keyword>
<feature type="binding site" evidence="10">
    <location>
        <position position="189"/>
    </location>
    <ligand>
        <name>substrate</name>
        <note>ligand shared between dimeric partners</note>
    </ligand>
</feature>
<feature type="binding site" evidence="10">
    <location>
        <begin position="129"/>
        <end position="132"/>
    </location>
    <ligand>
        <name>ATP</name>
        <dbReference type="ChEBI" id="CHEBI:30616"/>
    </ligand>
</feature>
<keyword evidence="6 10" id="KW-0479">Metal-binding</keyword>
<evidence type="ECO:0000256" key="2">
    <source>
        <dbReference type="ARBA" id="ARBA00004496"/>
    </source>
</evidence>
<evidence type="ECO:0000313" key="12">
    <source>
        <dbReference type="EMBL" id="KPL74809.1"/>
    </source>
</evidence>
<dbReference type="PANTHER" id="PTHR13697">
    <property type="entry name" value="PHOSPHOFRUCTOKINASE"/>
    <property type="match status" value="1"/>
</dbReference>
<dbReference type="HAMAP" id="MF_01976">
    <property type="entry name" value="Phosphofructokinase_III"/>
    <property type="match status" value="1"/>
</dbReference>
<comment type="caution">
    <text evidence="12">The sequence shown here is derived from an EMBL/GenBank/DDBJ whole genome shotgun (WGS) entry which is preliminary data.</text>
</comment>
<dbReference type="InterPro" id="IPR035966">
    <property type="entry name" value="PKF_sf"/>
</dbReference>
<comment type="caution">
    <text evidence="10">Lacks conserved residue(s) required for the propagation of feature annotation.</text>
</comment>
<evidence type="ECO:0000256" key="1">
    <source>
        <dbReference type="ARBA" id="ARBA00001946"/>
    </source>
</evidence>
<dbReference type="InterPro" id="IPR012829">
    <property type="entry name" value="Phosphofructokinase_III"/>
</dbReference>
<evidence type="ECO:0000256" key="5">
    <source>
        <dbReference type="ARBA" id="ARBA00022679"/>
    </source>
</evidence>
<feature type="domain" description="Phosphofructokinase" evidence="11">
    <location>
        <begin position="17"/>
        <end position="323"/>
    </location>
</feature>
<evidence type="ECO:0000256" key="10">
    <source>
        <dbReference type="HAMAP-Rule" id="MF_01976"/>
    </source>
</evidence>
<proteinExistence type="inferred from homology"/>
<feature type="binding site" description="in other chain" evidence="10">
    <location>
        <begin position="196"/>
        <end position="198"/>
    </location>
    <ligand>
        <name>substrate</name>
        <note>ligand shared between dimeric partners</note>
    </ligand>
</feature>
<feature type="site" description="Important for substrate specificity; cannot use PPi as phosphoryl donor" evidence="10">
    <location>
        <position position="131"/>
    </location>
</feature>
<comment type="subcellular location">
    <subcellularLocation>
        <location evidence="2 10">Cytoplasm</location>
    </subcellularLocation>
</comment>
<dbReference type="GO" id="GO:0048029">
    <property type="term" value="F:monosaccharide binding"/>
    <property type="evidence" value="ECO:0007669"/>
    <property type="project" value="TreeGrafter"/>
</dbReference>
<dbReference type="InterPro" id="IPR000023">
    <property type="entry name" value="Phosphofructokinase_dom"/>
</dbReference>
<keyword evidence="7 10" id="KW-0418">Kinase</keyword>
<keyword evidence="4 10" id="KW-0963">Cytoplasm</keyword>
<keyword evidence="13" id="KW-1185">Reference proteome</keyword>
<dbReference type="Gene3D" id="3.40.50.450">
    <property type="match status" value="1"/>
</dbReference>
<dbReference type="Proteomes" id="UP000050417">
    <property type="component" value="Unassembled WGS sequence"/>
</dbReference>
<evidence type="ECO:0000256" key="7">
    <source>
        <dbReference type="ARBA" id="ARBA00022777"/>
    </source>
</evidence>
<dbReference type="GO" id="GO:0047334">
    <property type="term" value="F:diphosphate-fructose-6-phosphate 1-phosphotransferase activity"/>
    <property type="evidence" value="ECO:0007669"/>
    <property type="project" value="InterPro"/>
</dbReference>
<sequence length="384" mass="40752">MAIIKSRGKESEGKLKRLAILTGGGDAPGLNAVIRAAVKTVYHQCDCEILGVKDGFDGFLETGGVNPLTQADVRGILPRGGTILGTANRGNPFAREVIHNGQVVIEDLSGQIIDAIHALNLDVLIVVGGDGTLRIANELFQKGVPVVGVPKTIDNDIYGTDFSFGFDTAVNIASEAIDRLHTTAESHHRVMVLELMGRDAGFIALHAGMAGGADVILIPEIPFHLDAICYKIQERVRSGSHFSIVAVAEGARPFGKEQVFAIPGSETYAARLGGVGNLVGKYINDLCGIETRVIVLGHLQRGGSPTAFDRQLATRLGSAAVRLALNNGFGRMVALQGQRITDISLDEALSVPKRVDIHGDTLQTARALGIAFGDETLPEEVYTH</sequence>
<dbReference type="GO" id="GO:0030388">
    <property type="term" value="P:fructose 1,6-bisphosphate metabolic process"/>
    <property type="evidence" value="ECO:0007669"/>
    <property type="project" value="TreeGrafter"/>
</dbReference>
<dbReference type="PATRIC" id="fig|1134406.4.peg.1134"/>
<dbReference type="NCBIfam" id="NF002872">
    <property type="entry name" value="PRK03202.1"/>
    <property type="match status" value="1"/>
</dbReference>
<feature type="binding site" description="in other chain" evidence="10">
    <location>
        <begin position="152"/>
        <end position="154"/>
    </location>
    <ligand>
        <name>substrate</name>
        <note>ligand shared between dimeric partners</note>
    </ligand>
</feature>
<dbReference type="GO" id="GO:0005945">
    <property type="term" value="C:6-phosphofructokinase complex"/>
    <property type="evidence" value="ECO:0007669"/>
    <property type="project" value="TreeGrafter"/>
</dbReference>
<dbReference type="SUPFAM" id="SSF53784">
    <property type="entry name" value="Phosphofructokinase"/>
    <property type="match status" value="1"/>
</dbReference>
<comment type="pathway">
    <text evidence="3 10">Carbohydrate degradation; glycolysis; D-glyceraldehyde 3-phosphate and glycerone phosphate from D-glucose: step 3/4.</text>
</comment>
<dbReference type="STRING" id="1134406.ADN00_13260"/>
<keyword evidence="10" id="KW-0067">ATP-binding</keyword>
<comment type="subunit">
    <text evidence="10">Homodimer or homotetramer.</text>
</comment>
<comment type="cofactor">
    <cofactor evidence="1 10">
        <name>Mg(2+)</name>
        <dbReference type="ChEBI" id="CHEBI:18420"/>
    </cofactor>
</comment>
<keyword evidence="8 10" id="KW-0460">Magnesium</keyword>
<dbReference type="InterPro" id="IPR012003">
    <property type="entry name" value="ATP_PFK_prok-type"/>
</dbReference>
<feature type="binding site" evidence="10">
    <location>
        <position position="292"/>
    </location>
    <ligand>
        <name>substrate</name>
        <note>ligand shared between dimeric partners</note>
    </ligand>
</feature>
<reference evidence="12 13" key="1">
    <citation type="submission" date="2015-07" db="EMBL/GenBank/DDBJ databases">
        <title>Genome sequence of Ornatilinea apprima DSM 23815.</title>
        <authorList>
            <person name="Hemp J."/>
            <person name="Ward L.M."/>
            <person name="Pace L.A."/>
            <person name="Fischer W.W."/>
        </authorList>
    </citation>
    <scope>NUCLEOTIDE SEQUENCE [LARGE SCALE GENOMIC DNA]</scope>
    <source>
        <strain evidence="12 13">P3M-1</strain>
    </source>
</reference>
<keyword evidence="9 10" id="KW-0324">Glycolysis</keyword>
<dbReference type="PROSITE" id="PS00433">
    <property type="entry name" value="PHOSPHOFRUCTOKINASE"/>
    <property type="match status" value="1"/>
</dbReference>
<dbReference type="EC" id="2.7.1.11" evidence="10"/>
<evidence type="ECO:0000256" key="9">
    <source>
        <dbReference type="ARBA" id="ARBA00023152"/>
    </source>
</evidence>
<dbReference type="Gene3D" id="3.40.50.460">
    <property type="entry name" value="Phosphofructokinase domain"/>
    <property type="match status" value="1"/>
</dbReference>
<dbReference type="GO" id="GO:0003872">
    <property type="term" value="F:6-phosphofructokinase activity"/>
    <property type="evidence" value="ECO:0007669"/>
    <property type="project" value="UniProtKB-UniRule"/>
</dbReference>
<feature type="binding site" description="in other chain" evidence="10">
    <location>
        <position position="249"/>
    </location>
    <ligand>
        <name>substrate</name>
        <note>ligand shared between dimeric partners</note>
    </ligand>
</feature>
<dbReference type="EMBL" id="LGCL01000031">
    <property type="protein sequence ID" value="KPL74809.1"/>
    <property type="molecule type" value="Genomic_DNA"/>
</dbReference>
<dbReference type="InterPro" id="IPR015912">
    <property type="entry name" value="Phosphofructokinase_CS"/>
</dbReference>
<dbReference type="Pfam" id="PF00365">
    <property type="entry name" value="PFK"/>
    <property type="match status" value="1"/>
</dbReference>
<comment type="similarity">
    <text evidence="10">Belongs to the phosphofructokinase type A (PFKA) family. Mixed-substrate PFK group III subfamily.</text>
</comment>
<feature type="binding site" description="in other chain" evidence="10">
    <location>
        <begin position="298"/>
        <end position="301"/>
    </location>
    <ligand>
        <name>substrate</name>
        <note>ligand shared between dimeric partners</note>
    </ligand>
</feature>
<evidence type="ECO:0000259" key="11">
    <source>
        <dbReference type="Pfam" id="PF00365"/>
    </source>
</evidence>
<dbReference type="PANTHER" id="PTHR13697:SF52">
    <property type="entry name" value="ATP-DEPENDENT 6-PHOSPHOFRUCTOKINASE 3"/>
    <property type="match status" value="1"/>
</dbReference>
<evidence type="ECO:0000256" key="3">
    <source>
        <dbReference type="ARBA" id="ARBA00004679"/>
    </source>
</evidence>
<gene>
    <name evidence="10" type="primary">pfkA</name>
    <name evidence="12" type="ORF">ADN00_13260</name>
</gene>
<dbReference type="GO" id="GO:0016208">
    <property type="term" value="F:AMP binding"/>
    <property type="evidence" value="ECO:0007669"/>
    <property type="project" value="TreeGrafter"/>
</dbReference>
<evidence type="ECO:0000313" key="13">
    <source>
        <dbReference type="Proteomes" id="UP000050417"/>
    </source>
</evidence>
<dbReference type="GO" id="GO:0070095">
    <property type="term" value="F:fructose-6-phosphate binding"/>
    <property type="evidence" value="ECO:0007669"/>
    <property type="project" value="TreeGrafter"/>
</dbReference>
<evidence type="ECO:0000256" key="4">
    <source>
        <dbReference type="ARBA" id="ARBA00022490"/>
    </source>
</evidence>
<organism evidence="12 13">
    <name type="scientific">Ornatilinea apprima</name>
    <dbReference type="NCBI Taxonomy" id="1134406"/>
    <lineage>
        <taxon>Bacteria</taxon>
        <taxon>Bacillati</taxon>
        <taxon>Chloroflexota</taxon>
        <taxon>Anaerolineae</taxon>
        <taxon>Anaerolineales</taxon>
        <taxon>Anaerolineaceae</taxon>
        <taxon>Ornatilinea</taxon>
    </lineage>
</organism>
<dbReference type="UniPathway" id="UPA00109">
    <property type="reaction ID" value="UER00182"/>
</dbReference>
<dbReference type="FunFam" id="3.40.50.460:FF:000002">
    <property type="entry name" value="ATP-dependent 6-phosphofructokinase"/>
    <property type="match status" value="1"/>
</dbReference>
<evidence type="ECO:0000256" key="8">
    <source>
        <dbReference type="ARBA" id="ARBA00022842"/>
    </source>
</evidence>
<dbReference type="AlphaFoldDB" id="A0A0P6Y035"/>
<comment type="catalytic activity">
    <reaction evidence="10">
        <text>beta-D-fructose 6-phosphate + ATP = beta-D-fructose 1,6-bisphosphate + ADP + H(+)</text>
        <dbReference type="Rhea" id="RHEA:16109"/>
        <dbReference type="ChEBI" id="CHEBI:15378"/>
        <dbReference type="ChEBI" id="CHEBI:30616"/>
        <dbReference type="ChEBI" id="CHEBI:32966"/>
        <dbReference type="ChEBI" id="CHEBI:57634"/>
        <dbReference type="ChEBI" id="CHEBI:456216"/>
        <dbReference type="EC" id="2.7.1.11"/>
    </reaction>
</comment>
<dbReference type="GO" id="GO:0006002">
    <property type="term" value="P:fructose 6-phosphate metabolic process"/>
    <property type="evidence" value="ECO:0007669"/>
    <property type="project" value="InterPro"/>
</dbReference>
<keyword evidence="5 10" id="KW-0808">Transferase</keyword>